<evidence type="ECO:0000256" key="8">
    <source>
        <dbReference type="RuleBase" id="RU363032"/>
    </source>
</evidence>
<keyword evidence="4" id="KW-1003">Cell membrane</keyword>
<evidence type="ECO:0000313" key="11">
    <source>
        <dbReference type="Proteomes" id="UP000471521"/>
    </source>
</evidence>
<name>A0A6B0SJM2_9EURY</name>
<feature type="transmembrane region" description="Helical" evidence="8">
    <location>
        <begin position="276"/>
        <end position="295"/>
    </location>
</feature>
<reference evidence="10 11" key="1">
    <citation type="submission" date="2019-12" db="EMBL/GenBank/DDBJ databases">
        <title>Isolation and characterization of three novel carbon monoxide-oxidizing members of Halobacteria from salione crusts and soils.</title>
        <authorList>
            <person name="Myers M.R."/>
            <person name="King G.M."/>
        </authorList>
    </citation>
    <scope>NUCLEOTIDE SEQUENCE [LARGE SCALE GENOMIC DNA]</scope>
    <source>
        <strain evidence="10 11">PCN9</strain>
    </source>
</reference>
<evidence type="ECO:0000313" key="10">
    <source>
        <dbReference type="EMBL" id="MXR20716.1"/>
    </source>
</evidence>
<comment type="subcellular location">
    <subcellularLocation>
        <location evidence="1 8">Cell membrane</location>
        <topology evidence="1 8">Multi-pass membrane protein</topology>
    </subcellularLocation>
</comment>
<keyword evidence="5 8" id="KW-0812">Transmembrane</keyword>
<protein>
    <submittedName>
        <fullName evidence="10">ABC transporter permease subunit</fullName>
    </submittedName>
</protein>
<keyword evidence="3 8" id="KW-0813">Transport</keyword>
<dbReference type="GO" id="GO:0055085">
    <property type="term" value="P:transmembrane transport"/>
    <property type="evidence" value="ECO:0007669"/>
    <property type="project" value="InterPro"/>
</dbReference>
<comment type="similarity">
    <text evidence="2">Belongs to the binding-protein-dependent transport system permease family. CysTW subfamily.</text>
</comment>
<dbReference type="InterPro" id="IPR000515">
    <property type="entry name" value="MetI-like"/>
</dbReference>
<evidence type="ECO:0000256" key="4">
    <source>
        <dbReference type="ARBA" id="ARBA00022475"/>
    </source>
</evidence>
<dbReference type="PROSITE" id="PS50928">
    <property type="entry name" value="ABC_TM1"/>
    <property type="match status" value="1"/>
</dbReference>
<feature type="transmembrane region" description="Helical" evidence="8">
    <location>
        <begin position="92"/>
        <end position="111"/>
    </location>
</feature>
<organism evidence="10 11">
    <name type="scientific">Halobacterium bonnevillei</name>
    <dbReference type="NCBI Taxonomy" id="2692200"/>
    <lineage>
        <taxon>Archaea</taxon>
        <taxon>Methanobacteriati</taxon>
        <taxon>Methanobacteriota</taxon>
        <taxon>Stenosarchaea group</taxon>
        <taxon>Halobacteria</taxon>
        <taxon>Halobacteriales</taxon>
        <taxon>Halobacteriaceae</taxon>
        <taxon>Halobacterium</taxon>
    </lineage>
</organism>
<dbReference type="GO" id="GO:0005886">
    <property type="term" value="C:plasma membrane"/>
    <property type="evidence" value="ECO:0007669"/>
    <property type="project" value="UniProtKB-SubCell"/>
</dbReference>
<dbReference type="Proteomes" id="UP000471521">
    <property type="component" value="Unassembled WGS sequence"/>
</dbReference>
<evidence type="ECO:0000256" key="3">
    <source>
        <dbReference type="ARBA" id="ARBA00022448"/>
    </source>
</evidence>
<dbReference type="AlphaFoldDB" id="A0A6B0SJM2"/>
<feature type="transmembrane region" description="Helical" evidence="8">
    <location>
        <begin position="123"/>
        <end position="146"/>
    </location>
</feature>
<dbReference type="SUPFAM" id="SSF161098">
    <property type="entry name" value="MetI-like"/>
    <property type="match status" value="1"/>
</dbReference>
<keyword evidence="6 8" id="KW-1133">Transmembrane helix</keyword>
<feature type="transmembrane region" description="Helical" evidence="8">
    <location>
        <begin position="219"/>
        <end position="248"/>
    </location>
</feature>
<accession>A0A6B0SJM2</accession>
<feature type="transmembrane region" description="Helical" evidence="8">
    <location>
        <begin position="178"/>
        <end position="198"/>
    </location>
</feature>
<evidence type="ECO:0000256" key="6">
    <source>
        <dbReference type="ARBA" id="ARBA00022989"/>
    </source>
</evidence>
<dbReference type="Pfam" id="PF00528">
    <property type="entry name" value="BPD_transp_1"/>
    <property type="match status" value="1"/>
</dbReference>
<dbReference type="InterPro" id="IPR035906">
    <property type="entry name" value="MetI-like_sf"/>
</dbReference>
<evidence type="ECO:0000256" key="5">
    <source>
        <dbReference type="ARBA" id="ARBA00022692"/>
    </source>
</evidence>
<dbReference type="PANTHER" id="PTHR42929:SF5">
    <property type="entry name" value="ABC TRANSPORTER PERMEASE PROTEIN"/>
    <property type="match status" value="1"/>
</dbReference>
<dbReference type="OrthoDB" id="11163at2157"/>
<dbReference type="RefSeq" id="WP_159526244.1">
    <property type="nucleotide sequence ID" value="NZ_WUUU01000058.1"/>
</dbReference>
<dbReference type="CDD" id="cd06261">
    <property type="entry name" value="TM_PBP2"/>
    <property type="match status" value="1"/>
</dbReference>
<keyword evidence="11" id="KW-1185">Reference proteome</keyword>
<feature type="domain" description="ABC transmembrane type-1" evidence="9">
    <location>
        <begin position="88"/>
        <end position="295"/>
    </location>
</feature>
<evidence type="ECO:0000256" key="2">
    <source>
        <dbReference type="ARBA" id="ARBA00007069"/>
    </source>
</evidence>
<evidence type="ECO:0000256" key="1">
    <source>
        <dbReference type="ARBA" id="ARBA00004651"/>
    </source>
</evidence>
<evidence type="ECO:0000256" key="7">
    <source>
        <dbReference type="ARBA" id="ARBA00023136"/>
    </source>
</evidence>
<dbReference type="EMBL" id="WUUU01000058">
    <property type="protein sequence ID" value="MXR20716.1"/>
    <property type="molecule type" value="Genomic_DNA"/>
</dbReference>
<dbReference type="Gene3D" id="1.10.3720.10">
    <property type="entry name" value="MetI-like"/>
    <property type="match status" value="1"/>
</dbReference>
<keyword evidence="7 8" id="KW-0472">Membrane</keyword>
<feature type="transmembrane region" description="Helical" evidence="8">
    <location>
        <begin position="32"/>
        <end position="54"/>
    </location>
</feature>
<comment type="caution">
    <text evidence="10">The sequence shown here is derived from an EMBL/GenBank/DDBJ whole genome shotgun (WGS) entry which is preliminary data.</text>
</comment>
<sequence>MTRQESETTFGRVNERLSSVLRKYSDTQFGKYALIGPTLFVVAVLMIFPTIILLSYSFNPYDQGAIQAGSTLAHYVRAFTTTLYQDTLVRTIKIAVIVTIIDFVLGFPLAYAAVRKGGWMGKLIVIATLAPLTIDLVVRSFGWFILLNGTGVINSTLMELGLVTRGNAPQLLFNETGIIIGLSHVMLPFMVFPIINVMHTIPHDLEEAAQNLGANRLTVFTRILVPLALPGISAGILITFVVSLASYVTPALLGGGVRVIPVVITETFTSTSNWPFASALSMILVGVALLVIIAYQRVLKEMEGVGGV</sequence>
<evidence type="ECO:0000259" key="9">
    <source>
        <dbReference type="PROSITE" id="PS50928"/>
    </source>
</evidence>
<dbReference type="PANTHER" id="PTHR42929">
    <property type="entry name" value="INNER MEMBRANE ABC TRANSPORTER PERMEASE PROTEIN YDCU-RELATED-RELATED"/>
    <property type="match status" value="1"/>
</dbReference>
<gene>
    <name evidence="10" type="ORF">GRX66_08890</name>
</gene>
<proteinExistence type="inferred from homology"/>